<feature type="domain" description="F5/8 type C" evidence="5">
    <location>
        <begin position="418"/>
        <end position="558"/>
    </location>
</feature>
<dbReference type="Pfam" id="PF00754">
    <property type="entry name" value="F5_F8_type_C"/>
    <property type="match status" value="2"/>
</dbReference>
<dbReference type="InterPro" id="IPR013783">
    <property type="entry name" value="Ig-like_fold"/>
</dbReference>
<dbReference type="GO" id="GO:0016798">
    <property type="term" value="F:hydrolase activity, acting on glycosyl bonds"/>
    <property type="evidence" value="ECO:0007669"/>
    <property type="project" value="UniProtKB-KW"/>
</dbReference>
<dbReference type="PROSITE" id="PS50853">
    <property type="entry name" value="FN3"/>
    <property type="match status" value="1"/>
</dbReference>
<dbReference type="GeneID" id="43278681"/>
<dbReference type="GO" id="GO:0000272">
    <property type="term" value="P:polysaccharide catabolic process"/>
    <property type="evidence" value="ECO:0007669"/>
    <property type="project" value="UniProtKB-KW"/>
</dbReference>
<dbReference type="InterPro" id="IPR008979">
    <property type="entry name" value="Galactose-bd-like_sf"/>
</dbReference>
<keyword evidence="1" id="KW-0326">Glycosidase</keyword>
<dbReference type="Proteomes" id="UP000198605">
    <property type="component" value="Unassembled WGS sequence"/>
</dbReference>
<dbReference type="PROSITE" id="PS51318">
    <property type="entry name" value="TAT"/>
    <property type="match status" value="1"/>
</dbReference>
<dbReference type="InterPro" id="IPR000421">
    <property type="entry name" value="FA58C"/>
</dbReference>
<organism evidence="7 8">
    <name type="scientific">Micromonospora chersina</name>
    <dbReference type="NCBI Taxonomy" id="47854"/>
    <lineage>
        <taxon>Bacteria</taxon>
        <taxon>Bacillati</taxon>
        <taxon>Actinomycetota</taxon>
        <taxon>Actinomycetes</taxon>
        <taxon>Micromonosporales</taxon>
        <taxon>Micromonosporaceae</taxon>
        <taxon>Micromonospora</taxon>
    </lineage>
</organism>
<evidence type="ECO:0000256" key="1">
    <source>
        <dbReference type="ARBA" id="ARBA00023295"/>
    </source>
</evidence>
<dbReference type="SMART" id="SM00231">
    <property type="entry name" value="FA58C"/>
    <property type="match status" value="2"/>
</dbReference>
<dbReference type="PANTHER" id="PTHR45713">
    <property type="entry name" value="FTP DOMAIN-CONTAINING PROTEIN"/>
    <property type="match status" value="1"/>
</dbReference>
<reference evidence="8" key="1">
    <citation type="submission" date="2016-06" db="EMBL/GenBank/DDBJ databases">
        <authorList>
            <person name="Varghese N."/>
            <person name="Submissions Spin"/>
        </authorList>
    </citation>
    <scope>NUCLEOTIDE SEQUENCE [LARGE SCALE GENOMIC DNA]</scope>
    <source>
        <strain evidence="8">DSM 44151</strain>
    </source>
</reference>
<proteinExistence type="predicted"/>
<keyword evidence="4" id="KW-0732">Signal</keyword>
<evidence type="ECO:0000313" key="8">
    <source>
        <dbReference type="Proteomes" id="UP000198605"/>
    </source>
</evidence>
<dbReference type="SMART" id="SM00060">
    <property type="entry name" value="FN3"/>
    <property type="match status" value="1"/>
</dbReference>
<dbReference type="RefSeq" id="WP_091310708.1">
    <property type="nucleotide sequence ID" value="NZ_FMIB01000002.1"/>
</dbReference>
<dbReference type="PROSITE" id="PS50022">
    <property type="entry name" value="FA58C_3"/>
    <property type="match status" value="2"/>
</dbReference>
<dbReference type="OrthoDB" id="9783748at2"/>
<keyword evidence="2" id="KW-0624">Polysaccharide degradation</keyword>
<keyword evidence="1" id="KW-0378">Hydrolase</keyword>
<dbReference type="SUPFAM" id="SSF49785">
    <property type="entry name" value="Galactose-binding domain-like"/>
    <property type="match status" value="2"/>
</dbReference>
<dbReference type="Gene3D" id="2.60.40.10">
    <property type="entry name" value="Immunoglobulins"/>
    <property type="match status" value="1"/>
</dbReference>
<dbReference type="SUPFAM" id="SSF49265">
    <property type="entry name" value="Fibronectin type III"/>
    <property type="match status" value="1"/>
</dbReference>
<dbReference type="Gene3D" id="3.20.20.80">
    <property type="entry name" value="Glycosidases"/>
    <property type="match status" value="1"/>
</dbReference>
<dbReference type="Gene3D" id="2.60.120.260">
    <property type="entry name" value="Galactose-binding domain-like"/>
    <property type="match status" value="2"/>
</dbReference>
<feature type="compositionally biased region" description="Polar residues" evidence="3">
    <location>
        <begin position="638"/>
        <end position="649"/>
    </location>
</feature>
<dbReference type="InterPro" id="IPR051941">
    <property type="entry name" value="BG_Antigen-Binding_Lectin"/>
</dbReference>
<feature type="domain" description="F5/8 type C" evidence="5">
    <location>
        <begin position="640"/>
        <end position="792"/>
    </location>
</feature>
<feature type="domain" description="Fibronectin type-III" evidence="6">
    <location>
        <begin position="567"/>
        <end position="652"/>
    </location>
</feature>
<keyword evidence="2" id="KW-0119">Carbohydrate metabolism</keyword>
<dbReference type="InterPro" id="IPR036116">
    <property type="entry name" value="FN3_sf"/>
</dbReference>
<dbReference type="CDD" id="cd00063">
    <property type="entry name" value="FN3"/>
    <property type="match status" value="1"/>
</dbReference>
<evidence type="ECO:0000259" key="5">
    <source>
        <dbReference type="PROSITE" id="PS50022"/>
    </source>
</evidence>
<dbReference type="InterPro" id="IPR003961">
    <property type="entry name" value="FN3_dom"/>
</dbReference>
<dbReference type="PANTHER" id="PTHR45713:SF6">
    <property type="entry name" value="F5_8 TYPE C DOMAIN-CONTAINING PROTEIN"/>
    <property type="match status" value="1"/>
</dbReference>
<feature type="chain" id="PRO_5038960049" evidence="4">
    <location>
        <begin position="26"/>
        <end position="792"/>
    </location>
</feature>
<dbReference type="CDD" id="cd11576">
    <property type="entry name" value="GH99_GH71_like_2"/>
    <property type="match status" value="1"/>
</dbReference>
<protein>
    <submittedName>
        <fullName evidence="7">Chitodextrinase</fullName>
    </submittedName>
</protein>
<gene>
    <name evidence="7" type="ORF">GA0070603_2026</name>
</gene>
<feature type="region of interest" description="Disordered" evidence="3">
    <location>
        <begin position="410"/>
        <end position="439"/>
    </location>
</feature>
<sequence>MALTRRTLIRSVAAGAALAALPDLAPTLTRAAAAASPPGDVVGRISVGYQGWFSCPGDGAPIGGWWHWSRDRFQSPSPTNTTIVSWPDMREYARGYPTAYPNLGNGQPATLFSSYDQQTVDTHFRWMQEYGCDTAALQRFNPFGDEGPTRDAMAAKVRSAAERFGRKFYVMYDVTGWTAMQSQLKEDWTTRMSAHTASPAYARQNGKPVVCVWGFGFNDDGRPFTPAACLDVVQWLRAQGCYVIGGVPTYWRQGINDSRPGFADVYHAFHMLSPWMVGRTGTLDGLDWFHTNVNVPDLADCVAHGIDYQPCVMPGDLSAGHRRHGDFYWRHLYNMVRLGAQGLYVSMFDEFNEGNQIAKTSETAATTPAGAGIRALDEDGTACSADYYLRITADGGRMLKGQLALTAVRPTPPVTGGGQPPATNLAAGRPASASSQNGPFVAGNAVDADRGSYWESGNNAFPQWWQVDLGASHPVTRLVLALPSGWEARTQTLSVQGSTDGATFTTLAGPAGVRFDPASGNTATVPVPTTTARHVRVTVTGNTAWPAAQLAQVEVYAATGTSTPPTAPGGLTVTGRTATSVSLAWTAATDADGVADYQVRQGGATVASVSGTSATVTGLSAATTYTFTVVARDTTGAVSAPSNSVTVTTDPAAPTDLARGRPTTESSHTQSYGSGNVVDGNPDTYWESANNAFPQWVQVDLGAATPVGRVVLRLPPSAAWQARTQTLSVLGSTDGGSWSTLVASAGRLFDPATGNQVSLAFPATPARYVQVRFTGNTGWPAGQLAQLSVHSG</sequence>
<dbReference type="STRING" id="47854.GA0070603_2026"/>
<evidence type="ECO:0000313" key="7">
    <source>
        <dbReference type="EMBL" id="SCL55556.1"/>
    </source>
</evidence>
<evidence type="ECO:0000256" key="3">
    <source>
        <dbReference type="SAM" id="MobiDB-lite"/>
    </source>
</evidence>
<feature type="compositionally biased region" description="Polar residues" evidence="3">
    <location>
        <begin position="663"/>
        <end position="674"/>
    </location>
</feature>
<feature type="region of interest" description="Disordered" evidence="3">
    <location>
        <begin position="638"/>
        <end position="681"/>
    </location>
</feature>
<keyword evidence="8" id="KW-1185">Reference proteome</keyword>
<evidence type="ECO:0000256" key="4">
    <source>
        <dbReference type="SAM" id="SignalP"/>
    </source>
</evidence>
<dbReference type="EMBL" id="FMIB01000002">
    <property type="protein sequence ID" value="SCL55556.1"/>
    <property type="molecule type" value="Genomic_DNA"/>
</dbReference>
<evidence type="ECO:0000256" key="2">
    <source>
        <dbReference type="ARBA" id="ARBA00023326"/>
    </source>
</evidence>
<dbReference type="AlphaFoldDB" id="A0A1C6UNE7"/>
<dbReference type="InterPro" id="IPR006311">
    <property type="entry name" value="TAT_signal"/>
</dbReference>
<evidence type="ECO:0000259" key="6">
    <source>
        <dbReference type="PROSITE" id="PS50853"/>
    </source>
</evidence>
<dbReference type="Pfam" id="PF00041">
    <property type="entry name" value="fn3"/>
    <property type="match status" value="1"/>
</dbReference>
<feature type="signal peptide" evidence="4">
    <location>
        <begin position="1"/>
        <end position="25"/>
    </location>
</feature>
<accession>A0A1C6UNE7</accession>
<name>A0A1C6UNE7_9ACTN</name>